<dbReference type="PANTHER" id="PTHR24363:SF0">
    <property type="entry name" value="SERINE_THREONINE KINASE LIKE DOMAIN CONTAINING 1"/>
    <property type="match status" value="1"/>
</dbReference>
<dbReference type="PANTHER" id="PTHR24363">
    <property type="entry name" value="SERINE/THREONINE PROTEIN KINASE"/>
    <property type="match status" value="1"/>
</dbReference>
<dbReference type="Gene3D" id="1.25.40.10">
    <property type="entry name" value="Tetratricopeptide repeat domain"/>
    <property type="match status" value="2"/>
</dbReference>
<keyword evidence="6" id="KW-0418">Kinase</keyword>
<dbReference type="InterPro" id="IPR013105">
    <property type="entry name" value="TPR_2"/>
</dbReference>
<evidence type="ECO:0000256" key="6">
    <source>
        <dbReference type="ARBA" id="ARBA00022777"/>
    </source>
</evidence>
<dbReference type="PROSITE" id="PS00108">
    <property type="entry name" value="PROTEIN_KINASE_ST"/>
    <property type="match status" value="1"/>
</dbReference>
<comment type="caution">
    <text evidence="13">The sequence shown here is derived from an EMBL/GenBank/DDBJ whole genome shotgun (WGS) entry which is preliminary data.</text>
</comment>
<evidence type="ECO:0000259" key="12">
    <source>
        <dbReference type="PROSITE" id="PS50011"/>
    </source>
</evidence>
<evidence type="ECO:0000256" key="1">
    <source>
        <dbReference type="ARBA" id="ARBA00012513"/>
    </source>
</evidence>
<dbReference type="SMART" id="SM00220">
    <property type="entry name" value="S_TKc"/>
    <property type="match status" value="1"/>
</dbReference>
<feature type="repeat" description="TPR" evidence="11">
    <location>
        <begin position="356"/>
        <end position="389"/>
    </location>
</feature>
<gene>
    <name evidence="13" type="ORF">ACE1CC_10245</name>
</gene>
<organism evidence="13 14">
    <name type="scientific">Floridaenema aerugineum BLCC-F46</name>
    <dbReference type="NCBI Taxonomy" id="3153654"/>
    <lineage>
        <taxon>Bacteria</taxon>
        <taxon>Bacillati</taxon>
        <taxon>Cyanobacteriota</taxon>
        <taxon>Cyanophyceae</taxon>
        <taxon>Oscillatoriophycideae</taxon>
        <taxon>Aerosakkonematales</taxon>
        <taxon>Aerosakkonemataceae</taxon>
        <taxon>Floridanema</taxon>
        <taxon>Floridanema aerugineum</taxon>
    </lineage>
</organism>
<keyword evidence="7 11" id="KW-0802">TPR repeat</keyword>
<evidence type="ECO:0000256" key="10">
    <source>
        <dbReference type="ARBA" id="ARBA00048679"/>
    </source>
</evidence>
<keyword evidence="3" id="KW-0808">Transferase</keyword>
<dbReference type="PROSITE" id="PS50005">
    <property type="entry name" value="TPR"/>
    <property type="match status" value="2"/>
</dbReference>
<comment type="catalytic activity">
    <reaction evidence="9">
        <text>L-threonyl-[protein] + ATP = O-phospho-L-threonyl-[protein] + ADP + H(+)</text>
        <dbReference type="Rhea" id="RHEA:46608"/>
        <dbReference type="Rhea" id="RHEA-COMP:11060"/>
        <dbReference type="Rhea" id="RHEA-COMP:11605"/>
        <dbReference type="ChEBI" id="CHEBI:15378"/>
        <dbReference type="ChEBI" id="CHEBI:30013"/>
        <dbReference type="ChEBI" id="CHEBI:30616"/>
        <dbReference type="ChEBI" id="CHEBI:61977"/>
        <dbReference type="ChEBI" id="CHEBI:456216"/>
        <dbReference type="EC" id="2.7.11.1"/>
    </reaction>
</comment>
<evidence type="ECO:0000256" key="2">
    <source>
        <dbReference type="ARBA" id="ARBA00022527"/>
    </source>
</evidence>
<dbReference type="Pfam" id="PF00069">
    <property type="entry name" value="Pkinase"/>
    <property type="match status" value="1"/>
</dbReference>
<dbReference type="InterPro" id="IPR011990">
    <property type="entry name" value="TPR-like_helical_dom_sf"/>
</dbReference>
<keyword evidence="14" id="KW-1185">Reference proteome</keyword>
<dbReference type="InterPro" id="IPR011009">
    <property type="entry name" value="Kinase-like_dom_sf"/>
</dbReference>
<dbReference type="InterPro" id="IPR000719">
    <property type="entry name" value="Prot_kinase_dom"/>
</dbReference>
<dbReference type="SUPFAM" id="SSF48452">
    <property type="entry name" value="TPR-like"/>
    <property type="match status" value="1"/>
</dbReference>
<evidence type="ECO:0000256" key="8">
    <source>
        <dbReference type="ARBA" id="ARBA00022840"/>
    </source>
</evidence>
<keyword evidence="5" id="KW-0547">Nucleotide-binding</keyword>
<evidence type="ECO:0000313" key="14">
    <source>
        <dbReference type="Proteomes" id="UP001576774"/>
    </source>
</evidence>
<proteinExistence type="predicted"/>
<dbReference type="RefSeq" id="WP_413270361.1">
    <property type="nucleotide sequence ID" value="NZ_JBHFNQ010000080.1"/>
</dbReference>
<dbReference type="PROSITE" id="PS50011">
    <property type="entry name" value="PROTEIN_KINASE_DOM"/>
    <property type="match status" value="1"/>
</dbReference>
<name>A0ABV4X3A8_9CYAN</name>
<evidence type="ECO:0000313" key="13">
    <source>
        <dbReference type="EMBL" id="MFB2877254.1"/>
    </source>
</evidence>
<reference evidence="13 14" key="1">
    <citation type="submission" date="2024-09" db="EMBL/GenBank/DDBJ databases">
        <title>Floridaenema gen nov. (Aerosakkonemataceae, Aerosakkonematales ord. nov., Cyanobacteria) from benthic tropical and subtropical fresh waters, with the description of four new species.</title>
        <authorList>
            <person name="Moretto J.A."/>
            <person name="Berthold D.E."/>
            <person name="Lefler F.W."/>
            <person name="Huang I.-S."/>
            <person name="Laughinghouse H. IV."/>
        </authorList>
    </citation>
    <scope>NUCLEOTIDE SEQUENCE [LARGE SCALE GENOMIC DNA]</scope>
    <source>
        <strain evidence="13 14">BLCC-F46</strain>
    </source>
</reference>
<evidence type="ECO:0000256" key="3">
    <source>
        <dbReference type="ARBA" id="ARBA00022679"/>
    </source>
</evidence>
<dbReference type="EC" id="2.7.11.1" evidence="1"/>
<evidence type="ECO:0000256" key="9">
    <source>
        <dbReference type="ARBA" id="ARBA00047899"/>
    </source>
</evidence>
<keyword evidence="4" id="KW-0677">Repeat</keyword>
<protein>
    <recommendedName>
        <fullName evidence="1">non-specific serine/threonine protein kinase</fullName>
        <ecNumber evidence="1">2.7.11.1</ecNumber>
    </recommendedName>
</protein>
<dbReference type="CDD" id="cd14014">
    <property type="entry name" value="STKc_PknB_like"/>
    <property type="match status" value="1"/>
</dbReference>
<feature type="domain" description="Protein kinase" evidence="12">
    <location>
        <begin position="36"/>
        <end position="295"/>
    </location>
</feature>
<dbReference type="Proteomes" id="UP001576774">
    <property type="component" value="Unassembled WGS sequence"/>
</dbReference>
<evidence type="ECO:0000256" key="5">
    <source>
        <dbReference type="ARBA" id="ARBA00022741"/>
    </source>
</evidence>
<feature type="repeat" description="TPR" evidence="11">
    <location>
        <begin position="463"/>
        <end position="496"/>
    </location>
</feature>
<sequence length="559" mass="64226">MSYCFNPNCPKPNDFLNANLLICRNCGTELLLQNRYRGIQLLGKGGFCKIIELDDNGKRKVGKILFNNYYKAIELFQREAEILKLLEHPGIPKVEPDGYFTFSVKNQKEPCHCLLMEKVDGLNLKDWQSDRQNQPITQAQAIDWLKQLVKILDYLHKNRYFHRDIKPENIILKPDGQLVLIDFNAVREVTDTYLAKVGVSRDITQIGSKGYIPLEQVSRRAVPQSDFYALGCTFIHLLTGIHPIDIDDEPKTGKLNWRQYAPHISLPLAELIDWLIAPLPEQRPQNTQVILQHLVEIESLITNQNSIPIRESLKSVNKFFGEQILTLVQVHLLKVRIAVAAILGLSGLWLFSPMLADSFNRNGYKYYMNEELEKARLYFSLAVQLNPQFWEAHFNLGATCEKQGNLKCARAQYQIAIQEQDKDTAAAAINNLGRLEIFDREYNRAILLFLQGINQTKETAIKSDLYKNIGWANFQQKRYIEAAKYLQTAIKLAPDKASPYCLMALVFQSQNNLKAAIPHWKKCQTNGSKKDSPLINPEEKMWKIMALKHLQTVSLQQER</sequence>
<dbReference type="SUPFAM" id="SSF56112">
    <property type="entry name" value="Protein kinase-like (PK-like)"/>
    <property type="match status" value="1"/>
</dbReference>
<keyword evidence="2" id="KW-0723">Serine/threonine-protein kinase</keyword>
<evidence type="ECO:0000256" key="4">
    <source>
        <dbReference type="ARBA" id="ARBA00022737"/>
    </source>
</evidence>
<accession>A0ABV4X3A8</accession>
<dbReference type="EMBL" id="JBHFNQ010000080">
    <property type="protein sequence ID" value="MFB2877254.1"/>
    <property type="molecule type" value="Genomic_DNA"/>
</dbReference>
<dbReference type="SMART" id="SM00028">
    <property type="entry name" value="TPR"/>
    <property type="match status" value="5"/>
</dbReference>
<comment type="catalytic activity">
    <reaction evidence="10">
        <text>L-seryl-[protein] + ATP = O-phospho-L-seryl-[protein] + ADP + H(+)</text>
        <dbReference type="Rhea" id="RHEA:17989"/>
        <dbReference type="Rhea" id="RHEA-COMP:9863"/>
        <dbReference type="Rhea" id="RHEA-COMP:11604"/>
        <dbReference type="ChEBI" id="CHEBI:15378"/>
        <dbReference type="ChEBI" id="CHEBI:29999"/>
        <dbReference type="ChEBI" id="CHEBI:30616"/>
        <dbReference type="ChEBI" id="CHEBI:83421"/>
        <dbReference type="ChEBI" id="CHEBI:456216"/>
        <dbReference type="EC" id="2.7.11.1"/>
    </reaction>
</comment>
<evidence type="ECO:0000256" key="7">
    <source>
        <dbReference type="ARBA" id="ARBA00022803"/>
    </source>
</evidence>
<dbReference type="Gene3D" id="1.10.510.10">
    <property type="entry name" value="Transferase(Phosphotransferase) domain 1"/>
    <property type="match status" value="1"/>
</dbReference>
<dbReference type="InterPro" id="IPR008271">
    <property type="entry name" value="Ser/Thr_kinase_AS"/>
</dbReference>
<evidence type="ECO:0000256" key="11">
    <source>
        <dbReference type="PROSITE-ProRule" id="PRU00339"/>
    </source>
</evidence>
<dbReference type="InterPro" id="IPR019734">
    <property type="entry name" value="TPR_rpt"/>
</dbReference>
<dbReference type="Pfam" id="PF07719">
    <property type="entry name" value="TPR_2"/>
    <property type="match status" value="1"/>
</dbReference>
<keyword evidence="8" id="KW-0067">ATP-binding</keyword>